<keyword evidence="2" id="KW-1185">Reference proteome</keyword>
<accession>A0AAV4WV50</accession>
<dbReference type="EMBL" id="BPLQ01015080">
    <property type="protein sequence ID" value="GIY85790.1"/>
    <property type="molecule type" value="Genomic_DNA"/>
</dbReference>
<sequence length="184" mass="20666">MTRGSTHFDAHLRTDFDAVDVCVRSTLDKFLHRSQLFHVCTKCMPASLPFVRPCMCFVCFTFPSCAPLTEHPLSAYEDFSGHAILLNPTPLAPNCKHLTKCLIAVFPDSQTFFAMCDPTQSTQVDLSETQLKQKGFFIGASPDLLRVLDPSTTWTDSFHFGFEPEAIYRPNGFFCSRALLLELS</sequence>
<comment type="caution">
    <text evidence="1">The sequence shown here is derived from an EMBL/GenBank/DDBJ whole genome shotgun (WGS) entry which is preliminary data.</text>
</comment>
<gene>
    <name evidence="1" type="ORF">CDAR_594711</name>
</gene>
<protein>
    <submittedName>
        <fullName evidence="1">Uncharacterized protein</fullName>
    </submittedName>
</protein>
<evidence type="ECO:0000313" key="2">
    <source>
        <dbReference type="Proteomes" id="UP001054837"/>
    </source>
</evidence>
<name>A0AAV4WV50_9ARAC</name>
<dbReference type="Proteomes" id="UP001054837">
    <property type="component" value="Unassembled WGS sequence"/>
</dbReference>
<reference evidence="1 2" key="1">
    <citation type="submission" date="2021-06" db="EMBL/GenBank/DDBJ databases">
        <title>Caerostris darwini draft genome.</title>
        <authorList>
            <person name="Kono N."/>
            <person name="Arakawa K."/>
        </authorList>
    </citation>
    <scope>NUCLEOTIDE SEQUENCE [LARGE SCALE GENOMIC DNA]</scope>
</reference>
<organism evidence="1 2">
    <name type="scientific">Caerostris darwini</name>
    <dbReference type="NCBI Taxonomy" id="1538125"/>
    <lineage>
        <taxon>Eukaryota</taxon>
        <taxon>Metazoa</taxon>
        <taxon>Ecdysozoa</taxon>
        <taxon>Arthropoda</taxon>
        <taxon>Chelicerata</taxon>
        <taxon>Arachnida</taxon>
        <taxon>Araneae</taxon>
        <taxon>Araneomorphae</taxon>
        <taxon>Entelegynae</taxon>
        <taxon>Araneoidea</taxon>
        <taxon>Araneidae</taxon>
        <taxon>Caerostris</taxon>
    </lineage>
</organism>
<proteinExistence type="predicted"/>
<dbReference type="AlphaFoldDB" id="A0AAV4WV50"/>
<evidence type="ECO:0000313" key="1">
    <source>
        <dbReference type="EMBL" id="GIY85790.1"/>
    </source>
</evidence>